<dbReference type="PANTHER" id="PTHR32411">
    <property type="entry name" value="CYSTEINE-RICH REPEAT SECRETORY PROTEIN 38-RELATED"/>
    <property type="match status" value="1"/>
</dbReference>
<keyword evidence="2" id="KW-0964">Secreted</keyword>
<dbReference type="CDD" id="cd23509">
    <property type="entry name" value="Gnk2-like"/>
    <property type="match status" value="1"/>
</dbReference>
<evidence type="ECO:0000313" key="9">
    <source>
        <dbReference type="Proteomes" id="UP001174677"/>
    </source>
</evidence>
<keyword evidence="9" id="KW-1185">Reference proteome</keyword>
<dbReference type="InterPro" id="IPR002902">
    <property type="entry name" value="GNK2"/>
</dbReference>
<comment type="caution">
    <text evidence="8">The sequence shown here is derived from an EMBL/GenBank/DDBJ whole genome shotgun (WGS) entry which is preliminary data.</text>
</comment>
<feature type="domain" description="Gnk2-homologous" evidence="7">
    <location>
        <begin position="1"/>
        <end position="103"/>
    </location>
</feature>
<dbReference type="EMBL" id="JARPOI010000012">
    <property type="protein sequence ID" value="KAJ9167052.1"/>
    <property type="molecule type" value="Genomic_DNA"/>
</dbReference>
<organism evidence="8 9">
    <name type="scientific">Hevea brasiliensis</name>
    <name type="common">Para rubber tree</name>
    <name type="synonym">Siphonia brasiliensis</name>
    <dbReference type="NCBI Taxonomy" id="3981"/>
    <lineage>
        <taxon>Eukaryota</taxon>
        <taxon>Viridiplantae</taxon>
        <taxon>Streptophyta</taxon>
        <taxon>Embryophyta</taxon>
        <taxon>Tracheophyta</taxon>
        <taxon>Spermatophyta</taxon>
        <taxon>Magnoliopsida</taxon>
        <taxon>eudicotyledons</taxon>
        <taxon>Gunneridae</taxon>
        <taxon>Pentapetalae</taxon>
        <taxon>rosids</taxon>
        <taxon>fabids</taxon>
        <taxon>Malpighiales</taxon>
        <taxon>Euphorbiaceae</taxon>
        <taxon>Crotonoideae</taxon>
        <taxon>Micrandreae</taxon>
        <taxon>Hevea</taxon>
    </lineage>
</organism>
<comment type="subcellular location">
    <subcellularLocation>
        <location evidence="1">Secreted</location>
    </subcellularLocation>
</comment>
<dbReference type="PANTHER" id="PTHR32411:SF43">
    <property type="entry name" value="CYSTEINE-RICH REPEAT SECRETORY PROTEIN 38"/>
    <property type="match status" value="1"/>
</dbReference>
<evidence type="ECO:0000256" key="2">
    <source>
        <dbReference type="ARBA" id="ARBA00022525"/>
    </source>
</evidence>
<keyword evidence="3" id="KW-0732">Signal</keyword>
<evidence type="ECO:0000256" key="3">
    <source>
        <dbReference type="ARBA" id="ARBA00022729"/>
    </source>
</evidence>
<feature type="transmembrane region" description="Helical" evidence="6">
    <location>
        <begin position="135"/>
        <end position="156"/>
    </location>
</feature>
<keyword evidence="6" id="KW-1133">Transmembrane helix</keyword>
<keyword evidence="6" id="KW-0472">Membrane</keyword>
<dbReference type="Gene3D" id="3.30.430.20">
    <property type="entry name" value="Gnk2 domain, C-X8-C-X2-C motif"/>
    <property type="match status" value="1"/>
</dbReference>
<gene>
    <name evidence="8" type="ORF">P3X46_021734</name>
</gene>
<proteinExistence type="inferred from homology"/>
<dbReference type="PROSITE" id="PS51473">
    <property type="entry name" value="GNK2"/>
    <property type="match status" value="1"/>
</dbReference>
<evidence type="ECO:0000256" key="6">
    <source>
        <dbReference type="SAM" id="Phobius"/>
    </source>
</evidence>
<comment type="similarity">
    <text evidence="5">Belongs to the cysteine-rich repeat secretory protein family.</text>
</comment>
<dbReference type="InterPro" id="IPR038408">
    <property type="entry name" value="GNK2_sf"/>
</dbReference>
<evidence type="ECO:0000313" key="8">
    <source>
        <dbReference type="EMBL" id="KAJ9167052.1"/>
    </source>
</evidence>
<evidence type="ECO:0000256" key="5">
    <source>
        <dbReference type="ARBA" id="ARBA00038515"/>
    </source>
</evidence>
<keyword evidence="4" id="KW-0677">Repeat</keyword>
<sequence length="158" mass="18150">MLRCRNGSIFGPMEGQRYFWVHRMKNVSDVNRFNLSRMTLLDRLRSATNASQKIQQCTSDLSKQECSDCLTQATGSLPQCCNEKQGGRVITPSCNFQCQIDLFYNPAAVEKLRFCQHHKHHYFHPHHQPVKQDRVCASNIPLTLIIGFLSHVFVVLSL</sequence>
<keyword evidence="6" id="KW-0812">Transmembrane</keyword>
<protein>
    <recommendedName>
        <fullName evidence="7">Gnk2-homologous domain-containing protein</fullName>
    </recommendedName>
</protein>
<evidence type="ECO:0000256" key="1">
    <source>
        <dbReference type="ARBA" id="ARBA00004613"/>
    </source>
</evidence>
<dbReference type="InterPro" id="IPR050581">
    <property type="entry name" value="CRR_secretory_protein"/>
</dbReference>
<evidence type="ECO:0000259" key="7">
    <source>
        <dbReference type="PROSITE" id="PS51473"/>
    </source>
</evidence>
<accession>A0ABQ9LIH2</accession>
<dbReference type="Proteomes" id="UP001174677">
    <property type="component" value="Chromosome 12"/>
</dbReference>
<evidence type="ECO:0000256" key="4">
    <source>
        <dbReference type="ARBA" id="ARBA00022737"/>
    </source>
</evidence>
<name>A0ABQ9LIH2_HEVBR</name>
<reference evidence="8 9" key="1">
    <citation type="journal article" date="2023" name="Plant Biotechnol. J.">
        <title>Chromosome-level wild Hevea brasiliensis genome provides new tools for genomic-assisted breeding and valuable loci to elevate rubber yield.</title>
        <authorList>
            <person name="Cheng H."/>
            <person name="Song X."/>
            <person name="Hu Y."/>
            <person name="Wu T."/>
            <person name="Yang Q."/>
            <person name="An Z."/>
            <person name="Feng S."/>
            <person name="Deng Z."/>
            <person name="Wu W."/>
            <person name="Zeng X."/>
            <person name="Tu M."/>
            <person name="Wang X."/>
            <person name="Huang H."/>
        </authorList>
    </citation>
    <scope>NUCLEOTIDE SEQUENCE [LARGE SCALE GENOMIC DNA]</scope>
    <source>
        <strain evidence="8">MT/VB/25A 57/8</strain>
    </source>
</reference>